<dbReference type="Pfam" id="PF00534">
    <property type="entry name" value="Glycos_transf_1"/>
    <property type="match status" value="1"/>
</dbReference>
<keyword evidence="16" id="KW-1185">Reference proteome</keyword>
<keyword evidence="7 12" id="KW-0808">Transferase</keyword>
<evidence type="ECO:0000256" key="11">
    <source>
        <dbReference type="PIRSR" id="PIRSR639901-2"/>
    </source>
</evidence>
<feature type="active site" description="Proton acceptor" evidence="10">
    <location>
        <position position="62"/>
    </location>
</feature>
<sequence length="419" mass="46406">MSAGRRAYTTLLWLALPLIPLRLAWRARRQPAYLDHVAERFGRYGKAPSHPVIWIHAVSVGETRAAAPLVERLLERYPDHRILLTHMTPTGREAGRQLFGDRVLQRYLPYDYPFAVRRFLGHFRPRAGLLMETELWFNLIAGCKAAGVPLYLVNARLSERSYRRYARFSRLAAEALGDLSGVLAQTEADAERLSRLGARRVEVAGNLKFDLTPPPPMLERGRALRAQFGCERPVFLAASTREGEEARVLDAVARVNVPGLLTVIVPRHPQRFGEVAALIARRGLRFQRRSEDRPVAPGTQVVLGDSMGELFAYYAACDVAFVGGSLLPLGGQNLIEACAVGAPVLIGPHTFNFEEAARRAVEEGAALRVADEQALARAVAGLLTDAARRRRMAEAALAFAERHRGAAERVLARITSDMR</sequence>
<feature type="domain" description="Glycosyl transferase family 1" evidence="13">
    <location>
        <begin position="286"/>
        <end position="396"/>
    </location>
</feature>
<dbReference type="AlphaFoldDB" id="A0A5C7ENP6"/>
<evidence type="ECO:0000256" key="3">
    <source>
        <dbReference type="ARBA" id="ARBA00006380"/>
    </source>
</evidence>
<evidence type="ECO:0000256" key="1">
    <source>
        <dbReference type="ARBA" id="ARBA00004388"/>
    </source>
</evidence>
<dbReference type="OrthoDB" id="9789797at2"/>
<dbReference type="RefSeq" id="WP_147798555.1">
    <property type="nucleotide sequence ID" value="NZ_VPFL01000002.1"/>
</dbReference>
<dbReference type="NCBIfam" id="NF004388">
    <property type="entry name" value="PRK05749.1-4"/>
    <property type="match status" value="1"/>
</dbReference>
<dbReference type="FunCoup" id="A0A5C7ENP6">
    <property type="interactions" value="250"/>
</dbReference>
<dbReference type="PANTHER" id="PTHR42755">
    <property type="entry name" value="3-DEOXY-MANNO-OCTULOSONATE CYTIDYLYLTRANSFERASE"/>
    <property type="match status" value="1"/>
</dbReference>
<keyword evidence="6" id="KW-0472">Membrane</keyword>
<dbReference type="Proteomes" id="UP000321201">
    <property type="component" value="Unassembled WGS sequence"/>
</dbReference>
<evidence type="ECO:0000259" key="14">
    <source>
        <dbReference type="Pfam" id="PF04413"/>
    </source>
</evidence>
<organism evidence="15 16">
    <name type="scientific">Pelomicrobium methylotrophicum</name>
    <dbReference type="NCBI Taxonomy" id="2602750"/>
    <lineage>
        <taxon>Bacteria</taxon>
        <taxon>Pseudomonadati</taxon>
        <taxon>Pseudomonadota</taxon>
        <taxon>Hydrogenophilia</taxon>
        <taxon>Hydrogenophilia incertae sedis</taxon>
        <taxon>Pelomicrobium</taxon>
    </lineage>
</organism>
<dbReference type="FunFam" id="3.40.50.2000:FF:000032">
    <property type="entry name" value="3-deoxy-D-manno-octulosonic acid transferase"/>
    <property type="match status" value="1"/>
</dbReference>
<evidence type="ECO:0000256" key="2">
    <source>
        <dbReference type="ARBA" id="ARBA00004713"/>
    </source>
</evidence>
<comment type="similarity">
    <text evidence="3">Belongs to the glycosyltransferase group 1 family. Glycosyltransferase 30 subfamily.</text>
</comment>
<feature type="site" description="Transition state stabilizer" evidence="11">
    <location>
        <position position="208"/>
    </location>
</feature>
<evidence type="ECO:0000256" key="5">
    <source>
        <dbReference type="ARBA" id="ARBA00019077"/>
    </source>
</evidence>
<accession>A0A5C7ENP6</accession>
<dbReference type="InParanoid" id="A0A5C7ENP6"/>
<dbReference type="InterPro" id="IPR039901">
    <property type="entry name" value="Kdotransferase"/>
</dbReference>
<keyword evidence="12" id="KW-1003">Cell membrane</keyword>
<evidence type="ECO:0000313" key="15">
    <source>
        <dbReference type="EMBL" id="TXF13381.1"/>
    </source>
</evidence>
<feature type="domain" description="3-deoxy-D-manno-octulosonic-acid transferase N-terminal" evidence="14">
    <location>
        <begin position="36"/>
        <end position="210"/>
    </location>
</feature>
<gene>
    <name evidence="15" type="ORF">FR698_02265</name>
</gene>
<dbReference type="PANTHER" id="PTHR42755:SF1">
    <property type="entry name" value="3-DEOXY-D-MANNO-OCTULOSONIC ACID TRANSFERASE, MITOCHONDRIAL-RELATED"/>
    <property type="match status" value="1"/>
</dbReference>
<dbReference type="Pfam" id="PF04413">
    <property type="entry name" value="Glycos_transf_N"/>
    <property type="match status" value="1"/>
</dbReference>
<evidence type="ECO:0000313" key="16">
    <source>
        <dbReference type="Proteomes" id="UP000321201"/>
    </source>
</evidence>
<evidence type="ECO:0000256" key="12">
    <source>
        <dbReference type="RuleBase" id="RU365103"/>
    </source>
</evidence>
<evidence type="ECO:0000256" key="7">
    <source>
        <dbReference type="ARBA" id="ARBA00022679"/>
    </source>
</evidence>
<evidence type="ECO:0000256" key="9">
    <source>
        <dbReference type="ARBA" id="ARBA00049183"/>
    </source>
</evidence>
<dbReference type="UniPathway" id="UPA00958"/>
<dbReference type="EC" id="2.4.99.12" evidence="4 12"/>
<dbReference type="InterPro" id="IPR001296">
    <property type="entry name" value="Glyco_trans_1"/>
</dbReference>
<dbReference type="SUPFAM" id="SSF53756">
    <property type="entry name" value="UDP-Glycosyltransferase/glycogen phosphorylase"/>
    <property type="match status" value="1"/>
</dbReference>
<evidence type="ECO:0000256" key="4">
    <source>
        <dbReference type="ARBA" id="ARBA00012621"/>
    </source>
</evidence>
<protein>
    <recommendedName>
        <fullName evidence="5 12">3-deoxy-D-manno-octulosonic acid transferase</fullName>
        <shortName evidence="12">Kdo transferase</shortName>
        <ecNumber evidence="4 12">2.4.99.12</ecNumber>
    </recommendedName>
    <alternativeName>
        <fullName evidence="8 12">Lipid IV(A) 3-deoxy-D-manno-octulosonic acid transferase</fullName>
    </alternativeName>
</protein>
<keyword evidence="6" id="KW-0997">Cell inner membrane</keyword>
<comment type="subcellular location">
    <subcellularLocation>
        <location evidence="1">Cell inner membrane</location>
        <topology evidence="1">Single-pass membrane protein</topology>
        <orientation evidence="1">Cytoplasmic side</orientation>
    </subcellularLocation>
    <subcellularLocation>
        <location evidence="12">Cell membrane</location>
    </subcellularLocation>
</comment>
<dbReference type="GO" id="GO:0009245">
    <property type="term" value="P:lipid A biosynthetic process"/>
    <property type="evidence" value="ECO:0007669"/>
    <property type="project" value="TreeGrafter"/>
</dbReference>
<dbReference type="GO" id="GO:0009244">
    <property type="term" value="P:lipopolysaccharide core region biosynthetic process"/>
    <property type="evidence" value="ECO:0007669"/>
    <property type="project" value="UniProtKB-UniRule"/>
</dbReference>
<dbReference type="Gene3D" id="3.40.50.2000">
    <property type="entry name" value="Glycogen Phosphorylase B"/>
    <property type="match status" value="1"/>
</dbReference>
<comment type="pathway">
    <text evidence="2 12">Bacterial outer membrane biogenesis; LPS core biosynthesis.</text>
</comment>
<evidence type="ECO:0000256" key="8">
    <source>
        <dbReference type="ARBA" id="ARBA00031445"/>
    </source>
</evidence>
<proteinExistence type="inferred from homology"/>
<dbReference type="GO" id="GO:0043842">
    <property type="term" value="F:Kdo transferase activity"/>
    <property type="evidence" value="ECO:0007669"/>
    <property type="project" value="UniProtKB-EC"/>
</dbReference>
<comment type="catalytic activity">
    <reaction evidence="9 12">
        <text>lipid IVA (E. coli) + CMP-3-deoxy-beta-D-manno-octulosonate = alpha-Kdo-(2-&gt;6)-lipid IVA (E. coli) + CMP + H(+)</text>
        <dbReference type="Rhea" id="RHEA:28066"/>
        <dbReference type="ChEBI" id="CHEBI:15378"/>
        <dbReference type="ChEBI" id="CHEBI:58603"/>
        <dbReference type="ChEBI" id="CHEBI:60364"/>
        <dbReference type="ChEBI" id="CHEBI:60377"/>
        <dbReference type="ChEBI" id="CHEBI:85987"/>
        <dbReference type="EC" id="2.4.99.12"/>
    </reaction>
</comment>
<keyword evidence="12" id="KW-0448">Lipopolysaccharide biosynthesis</keyword>
<comment type="function">
    <text evidence="12">Involved in lipopolysaccharide (LPS) biosynthesis. Catalyzes the transfer of 3-deoxy-D-manno-octulosonate (Kdo) residue(s) from CMP-Kdo to lipid IV(A), the tetraacyldisaccharide-1,4'-bisphosphate precursor of lipid A.</text>
</comment>
<dbReference type="FunFam" id="3.40.50.11720:FF:000001">
    <property type="entry name" value="3-deoxy-D-manno-octulosonic acid transferase"/>
    <property type="match status" value="1"/>
</dbReference>
<dbReference type="InterPro" id="IPR007507">
    <property type="entry name" value="Glycos_transf_N"/>
</dbReference>
<feature type="site" description="Transition state stabilizer" evidence="11">
    <location>
        <position position="132"/>
    </location>
</feature>
<dbReference type="GO" id="GO:0005886">
    <property type="term" value="C:plasma membrane"/>
    <property type="evidence" value="ECO:0007669"/>
    <property type="project" value="UniProtKB-SubCell"/>
</dbReference>
<dbReference type="EMBL" id="VPFL01000002">
    <property type="protein sequence ID" value="TXF13381.1"/>
    <property type="molecule type" value="Genomic_DNA"/>
</dbReference>
<dbReference type="NCBIfam" id="NF004386">
    <property type="entry name" value="PRK05749.1-2"/>
    <property type="match status" value="1"/>
</dbReference>
<comment type="caution">
    <text evidence="15">The sequence shown here is derived from an EMBL/GenBank/DDBJ whole genome shotgun (WGS) entry which is preliminary data.</text>
</comment>
<evidence type="ECO:0000256" key="6">
    <source>
        <dbReference type="ARBA" id="ARBA00022519"/>
    </source>
</evidence>
<dbReference type="InterPro" id="IPR038107">
    <property type="entry name" value="Glycos_transf_N_sf"/>
</dbReference>
<evidence type="ECO:0000259" key="13">
    <source>
        <dbReference type="Pfam" id="PF00534"/>
    </source>
</evidence>
<reference evidence="15 16" key="1">
    <citation type="submission" date="2019-08" db="EMBL/GenBank/DDBJ databases">
        <title>Pelomicrobium methylotrophicum gen. nov., sp. nov. a moderately thermophilic, facultatively anaerobic, lithoautotrophic and methylotrophic bacterium isolated from a terrestrial mud volcano.</title>
        <authorList>
            <person name="Slobodkina G.B."/>
            <person name="Merkel A.Y."/>
            <person name="Slobodkin A.I."/>
        </authorList>
    </citation>
    <scope>NUCLEOTIDE SEQUENCE [LARGE SCALE GENOMIC DNA]</scope>
    <source>
        <strain evidence="15 16">SM250</strain>
    </source>
</reference>
<evidence type="ECO:0000256" key="10">
    <source>
        <dbReference type="PIRSR" id="PIRSR639901-1"/>
    </source>
</evidence>
<name>A0A5C7ENP6_9PROT</name>
<dbReference type="Gene3D" id="3.40.50.11720">
    <property type="entry name" value="3-Deoxy-D-manno-octulosonic-acid transferase, N-terminal domain"/>
    <property type="match status" value="1"/>
</dbReference>